<accession>A0A0T5P0P6</accession>
<feature type="transmembrane region" description="Helical" evidence="1">
    <location>
        <begin position="72"/>
        <end position="90"/>
    </location>
</feature>
<keyword evidence="1" id="KW-1133">Transmembrane helix</keyword>
<keyword evidence="1" id="KW-0472">Membrane</keyword>
<keyword evidence="3" id="KW-1185">Reference proteome</keyword>
<comment type="caution">
    <text evidence="2">The sequence shown here is derived from an EMBL/GenBank/DDBJ whole genome shotgun (WGS) entry which is preliminary data.</text>
</comment>
<evidence type="ECO:0000313" key="2">
    <source>
        <dbReference type="EMBL" id="KRS14696.1"/>
    </source>
</evidence>
<organism evidence="2 3">
    <name type="scientific">Roseovarius atlanticus</name>
    <dbReference type="NCBI Taxonomy" id="1641875"/>
    <lineage>
        <taxon>Bacteria</taxon>
        <taxon>Pseudomonadati</taxon>
        <taxon>Pseudomonadota</taxon>
        <taxon>Alphaproteobacteria</taxon>
        <taxon>Rhodobacterales</taxon>
        <taxon>Roseobacteraceae</taxon>
        <taxon>Roseovarius</taxon>
    </lineage>
</organism>
<dbReference type="Proteomes" id="UP000051295">
    <property type="component" value="Unassembled WGS sequence"/>
</dbReference>
<evidence type="ECO:0000313" key="3">
    <source>
        <dbReference type="Proteomes" id="UP000051295"/>
    </source>
</evidence>
<proteinExistence type="predicted"/>
<gene>
    <name evidence="2" type="ORF">XM53_03075</name>
</gene>
<feature type="transmembrane region" description="Helical" evidence="1">
    <location>
        <begin position="47"/>
        <end position="65"/>
    </location>
</feature>
<feature type="transmembrane region" description="Helical" evidence="1">
    <location>
        <begin position="96"/>
        <end position="113"/>
    </location>
</feature>
<dbReference type="PATRIC" id="fig|1641875.4.peg.1716"/>
<reference evidence="2 3" key="1">
    <citation type="submission" date="2015-04" db="EMBL/GenBank/DDBJ databases">
        <title>The draft genome sequence of Roseovarius sp.R12b.</title>
        <authorList>
            <person name="Li G."/>
            <person name="Lai Q."/>
            <person name="Shao Z."/>
            <person name="Yan P."/>
        </authorList>
    </citation>
    <scope>NUCLEOTIDE SEQUENCE [LARGE SCALE GENOMIC DNA]</scope>
    <source>
        <strain evidence="2 3">R12B</strain>
    </source>
</reference>
<protein>
    <submittedName>
        <fullName evidence="2">Uncharacterized protein</fullName>
    </submittedName>
</protein>
<name>A0A0T5P0P6_9RHOB</name>
<dbReference type="RefSeq" id="WP_057790114.1">
    <property type="nucleotide sequence ID" value="NZ_LAXJ01000002.1"/>
</dbReference>
<evidence type="ECO:0000256" key="1">
    <source>
        <dbReference type="SAM" id="Phobius"/>
    </source>
</evidence>
<sequence>MRNAALVLGIIGGCLALIVGFFTFGYTEFIREYGEVEGLATALDREGLVRTASFVSPLLAIAGAAMSKARALWGGILMLISAGLMAYTFGIGPFTLFPVGFVGLAGLLAIAAGKPDEPKAHF</sequence>
<dbReference type="AlphaFoldDB" id="A0A0T5P0P6"/>
<dbReference type="OrthoDB" id="7865446at2"/>
<dbReference type="STRING" id="1641875.XM53_03075"/>
<feature type="transmembrane region" description="Helical" evidence="1">
    <location>
        <begin position="7"/>
        <end position="27"/>
    </location>
</feature>
<dbReference type="EMBL" id="LAXJ01000002">
    <property type="protein sequence ID" value="KRS14696.1"/>
    <property type="molecule type" value="Genomic_DNA"/>
</dbReference>
<keyword evidence="1" id="KW-0812">Transmembrane</keyword>